<dbReference type="EMBL" id="JACOGK010000008">
    <property type="protein sequence ID" value="MBC3536399.1"/>
    <property type="molecule type" value="Genomic_DNA"/>
</dbReference>
<keyword evidence="1" id="KW-0328">Glycosyltransferase</keyword>
<name>A0ABR6VGJ6_9FIRM</name>
<evidence type="ECO:0000313" key="3">
    <source>
        <dbReference type="EMBL" id="MBC3536399.1"/>
    </source>
</evidence>
<dbReference type="InterPro" id="IPR002201">
    <property type="entry name" value="Glyco_trans_9"/>
</dbReference>
<sequence length="351" mass="39200">MTYHKIFLDGIMHMGDMLMTASVLPVLRKHCPDAEIVYLATADLAFVAEMLDGVDRVIPYAYKSGGGTRDVFRIARNLGREKFDLGISLDPRERVTLMKWLARMPVRLSMEQGLGWKLGWEKMLYTQDLPLPPGWEFEVHSLSANFQQMLRLYFHDADSQYVSPRFKPFTQEIEAWCADLMTRHPAPKHVALCIQSSSPTKDWPAEKFSHICNWLIDTYGARVYLTGIPSHEARAKEILKGIERPDQVVDLIGKSSFQQLAGLLSHMDLLLSLDTGTAHVGGVAGCPVITLFTHNSPTLYRAPGPRSLCVSGHAPCSGKYVCAGPKRCPKTDCVDVLTIPMVQEAIESVLN</sequence>
<dbReference type="CDD" id="cd03789">
    <property type="entry name" value="GT9_LPS_heptosyltransferase"/>
    <property type="match status" value="1"/>
</dbReference>
<evidence type="ECO:0000256" key="2">
    <source>
        <dbReference type="ARBA" id="ARBA00022679"/>
    </source>
</evidence>
<dbReference type="InterPro" id="IPR051199">
    <property type="entry name" value="LPS_LOS_Heptosyltrfase"/>
</dbReference>
<dbReference type="Proteomes" id="UP000606870">
    <property type="component" value="Unassembled WGS sequence"/>
</dbReference>
<organism evidence="3 4">
    <name type="scientific">Megasphaera hominis</name>
    <dbReference type="NCBI Taxonomy" id="159836"/>
    <lineage>
        <taxon>Bacteria</taxon>
        <taxon>Bacillati</taxon>
        <taxon>Bacillota</taxon>
        <taxon>Negativicutes</taxon>
        <taxon>Veillonellales</taxon>
        <taxon>Veillonellaceae</taxon>
        <taxon>Megasphaera</taxon>
    </lineage>
</organism>
<dbReference type="PANTHER" id="PTHR30160">
    <property type="entry name" value="TETRAACYLDISACCHARIDE 4'-KINASE-RELATED"/>
    <property type="match status" value="1"/>
</dbReference>
<protein>
    <submittedName>
        <fullName evidence="3">Glycosyltransferase family 9 protein</fullName>
    </submittedName>
</protein>
<dbReference type="RefSeq" id="WP_186502559.1">
    <property type="nucleotide sequence ID" value="NZ_JACOGK010000008.1"/>
</dbReference>
<proteinExistence type="predicted"/>
<evidence type="ECO:0000256" key="1">
    <source>
        <dbReference type="ARBA" id="ARBA00022676"/>
    </source>
</evidence>
<gene>
    <name evidence="3" type="ORF">H8J70_03925</name>
</gene>
<comment type="caution">
    <text evidence="3">The sequence shown here is derived from an EMBL/GenBank/DDBJ whole genome shotgun (WGS) entry which is preliminary data.</text>
</comment>
<accession>A0ABR6VGJ6</accession>
<evidence type="ECO:0000313" key="4">
    <source>
        <dbReference type="Proteomes" id="UP000606870"/>
    </source>
</evidence>
<reference evidence="3 4" key="1">
    <citation type="submission" date="2020-08" db="EMBL/GenBank/DDBJ databases">
        <authorList>
            <person name="Liu C."/>
            <person name="Sun Q."/>
        </authorList>
    </citation>
    <scope>NUCLEOTIDE SEQUENCE [LARGE SCALE GENOMIC DNA]</scope>
    <source>
        <strain evidence="3 4">NSJ-59</strain>
    </source>
</reference>
<dbReference type="SUPFAM" id="SSF53756">
    <property type="entry name" value="UDP-Glycosyltransferase/glycogen phosphorylase"/>
    <property type="match status" value="1"/>
</dbReference>
<dbReference type="Gene3D" id="3.40.50.2000">
    <property type="entry name" value="Glycogen Phosphorylase B"/>
    <property type="match status" value="2"/>
</dbReference>
<dbReference type="Pfam" id="PF01075">
    <property type="entry name" value="Glyco_transf_9"/>
    <property type="match status" value="1"/>
</dbReference>
<keyword evidence="4" id="KW-1185">Reference proteome</keyword>
<keyword evidence="2" id="KW-0808">Transferase</keyword>